<reference evidence="1 2" key="1">
    <citation type="submission" date="2015-04" db="EMBL/GenBank/DDBJ databases">
        <authorList>
            <person name="Syromyatnikov M.Y."/>
            <person name="Popov V.N."/>
        </authorList>
    </citation>
    <scope>NUCLEOTIDE SEQUENCE [LARGE SCALE GENOMIC DNA]</scope>
</reference>
<sequence length="70" mass="8407">MAKEWKSRQKGRKKLAEVVTDEGEKQKRFEYKLLMEIDNEEEQNRLQCKECLGFMSMTINLIRSECSNIY</sequence>
<evidence type="ECO:0000313" key="1">
    <source>
        <dbReference type="EMBL" id="CRK97374.1"/>
    </source>
</evidence>
<accession>A0A1J1IEE6</accession>
<dbReference type="Proteomes" id="UP000183832">
    <property type="component" value="Unassembled WGS sequence"/>
</dbReference>
<dbReference type="AlphaFoldDB" id="A0A1J1IEE6"/>
<dbReference type="EMBL" id="CVRI01000047">
    <property type="protein sequence ID" value="CRK97374.1"/>
    <property type="molecule type" value="Genomic_DNA"/>
</dbReference>
<organism evidence="1 2">
    <name type="scientific">Clunio marinus</name>
    <dbReference type="NCBI Taxonomy" id="568069"/>
    <lineage>
        <taxon>Eukaryota</taxon>
        <taxon>Metazoa</taxon>
        <taxon>Ecdysozoa</taxon>
        <taxon>Arthropoda</taxon>
        <taxon>Hexapoda</taxon>
        <taxon>Insecta</taxon>
        <taxon>Pterygota</taxon>
        <taxon>Neoptera</taxon>
        <taxon>Endopterygota</taxon>
        <taxon>Diptera</taxon>
        <taxon>Nematocera</taxon>
        <taxon>Chironomoidea</taxon>
        <taxon>Chironomidae</taxon>
        <taxon>Clunio</taxon>
    </lineage>
</organism>
<protein>
    <submittedName>
        <fullName evidence="1">CLUMA_CG010765, isoform A</fullName>
    </submittedName>
</protein>
<gene>
    <name evidence="1" type="ORF">CLUMA_CG010765</name>
</gene>
<evidence type="ECO:0000313" key="2">
    <source>
        <dbReference type="Proteomes" id="UP000183832"/>
    </source>
</evidence>
<keyword evidence="2" id="KW-1185">Reference proteome</keyword>
<proteinExistence type="predicted"/>
<name>A0A1J1IEE6_9DIPT</name>